<evidence type="ECO:0000313" key="16">
    <source>
        <dbReference type="Proteomes" id="UP000579136"/>
    </source>
</evidence>
<keyword evidence="4" id="KW-0479">Metal-binding</keyword>
<evidence type="ECO:0000256" key="8">
    <source>
        <dbReference type="ARBA" id="ARBA00022842"/>
    </source>
</evidence>
<evidence type="ECO:0000256" key="1">
    <source>
        <dbReference type="ARBA" id="ARBA00009879"/>
    </source>
</evidence>
<protein>
    <recommendedName>
        <fullName evidence="2">pyridoxal kinase</fullName>
        <ecNumber evidence="2">2.7.1.35</ecNumber>
    </recommendedName>
    <alternativeName>
        <fullName evidence="10">PN/PL/PM kinase</fullName>
    </alternativeName>
    <alternativeName>
        <fullName evidence="11">Pyridoxal kinase</fullName>
    </alternativeName>
    <alternativeName>
        <fullName evidence="9">Pyridoxamine kinase</fullName>
    </alternativeName>
    <alternativeName>
        <fullName evidence="12">Vitamin B6 kinase</fullName>
    </alternativeName>
</protein>
<evidence type="ECO:0000256" key="7">
    <source>
        <dbReference type="ARBA" id="ARBA00022840"/>
    </source>
</evidence>
<evidence type="ECO:0000256" key="4">
    <source>
        <dbReference type="ARBA" id="ARBA00022723"/>
    </source>
</evidence>
<dbReference type="Gene3D" id="3.40.1190.20">
    <property type="match status" value="1"/>
</dbReference>
<organism evidence="15 16">
    <name type="scientific">Nosocomiicoccus ampullae</name>
    <dbReference type="NCBI Taxonomy" id="489910"/>
    <lineage>
        <taxon>Bacteria</taxon>
        <taxon>Bacillati</taxon>
        <taxon>Bacillota</taxon>
        <taxon>Bacilli</taxon>
        <taxon>Bacillales</taxon>
        <taxon>Staphylococcaceae</taxon>
        <taxon>Nosocomiicoccus</taxon>
    </lineage>
</organism>
<dbReference type="PANTHER" id="PTHR20858:SF19">
    <property type="entry name" value="PYRIDOXINE KINASE"/>
    <property type="match status" value="1"/>
</dbReference>
<feature type="domain" description="Pyridoxamine kinase/Phosphomethylpyrimidine kinase" evidence="14">
    <location>
        <begin position="13"/>
        <end position="258"/>
    </location>
</feature>
<comment type="catalytic activity">
    <reaction evidence="13">
        <text>pyridoxal + ATP = pyridoxal 5'-phosphate + ADP + H(+)</text>
        <dbReference type="Rhea" id="RHEA:10224"/>
        <dbReference type="ChEBI" id="CHEBI:15378"/>
        <dbReference type="ChEBI" id="CHEBI:17310"/>
        <dbReference type="ChEBI" id="CHEBI:30616"/>
        <dbReference type="ChEBI" id="CHEBI:456216"/>
        <dbReference type="ChEBI" id="CHEBI:597326"/>
        <dbReference type="EC" id="2.7.1.35"/>
    </reaction>
</comment>
<dbReference type="SUPFAM" id="SSF53613">
    <property type="entry name" value="Ribokinase-like"/>
    <property type="match status" value="1"/>
</dbReference>
<reference evidence="15 16" key="1">
    <citation type="submission" date="2020-08" db="EMBL/GenBank/DDBJ databases">
        <title>Genomic Encyclopedia of Type Strains, Phase IV (KMG-IV): sequencing the most valuable type-strain genomes for metagenomic binning, comparative biology and taxonomic classification.</title>
        <authorList>
            <person name="Goeker M."/>
        </authorList>
    </citation>
    <scope>NUCLEOTIDE SEQUENCE [LARGE SCALE GENOMIC DNA]</scope>
    <source>
        <strain evidence="15 16">DSM 19163</strain>
    </source>
</reference>
<keyword evidence="5" id="KW-0547">Nucleotide-binding</keyword>
<name>A0A9Q2CZ44_9STAP</name>
<dbReference type="GO" id="GO:0008902">
    <property type="term" value="F:hydroxymethylpyrimidine kinase activity"/>
    <property type="evidence" value="ECO:0007669"/>
    <property type="project" value="TreeGrafter"/>
</dbReference>
<evidence type="ECO:0000256" key="12">
    <source>
        <dbReference type="ARBA" id="ARBA00042531"/>
    </source>
</evidence>
<dbReference type="GO" id="GO:0009228">
    <property type="term" value="P:thiamine biosynthetic process"/>
    <property type="evidence" value="ECO:0007669"/>
    <property type="project" value="InterPro"/>
</dbReference>
<accession>A0A9Q2CZ44</accession>
<dbReference type="GO" id="GO:0005524">
    <property type="term" value="F:ATP binding"/>
    <property type="evidence" value="ECO:0007669"/>
    <property type="project" value="UniProtKB-KW"/>
</dbReference>
<dbReference type="GO" id="GO:0046872">
    <property type="term" value="F:metal ion binding"/>
    <property type="evidence" value="ECO:0007669"/>
    <property type="project" value="UniProtKB-KW"/>
</dbReference>
<evidence type="ECO:0000256" key="9">
    <source>
        <dbReference type="ARBA" id="ARBA00042307"/>
    </source>
</evidence>
<dbReference type="AlphaFoldDB" id="A0A9Q2CZ44"/>
<dbReference type="EMBL" id="JACHHF010000004">
    <property type="protein sequence ID" value="MBB5175940.1"/>
    <property type="molecule type" value="Genomic_DNA"/>
</dbReference>
<dbReference type="InterPro" id="IPR004399">
    <property type="entry name" value="HMP/HMP-P_kinase_dom"/>
</dbReference>
<dbReference type="CDD" id="cd01169">
    <property type="entry name" value="HMPP_kinase"/>
    <property type="match status" value="1"/>
</dbReference>
<keyword evidence="8" id="KW-0460">Magnesium</keyword>
<evidence type="ECO:0000256" key="2">
    <source>
        <dbReference type="ARBA" id="ARBA00012104"/>
    </source>
</evidence>
<dbReference type="GO" id="GO:0008478">
    <property type="term" value="F:pyridoxal kinase activity"/>
    <property type="evidence" value="ECO:0007669"/>
    <property type="project" value="UniProtKB-EC"/>
</dbReference>
<evidence type="ECO:0000259" key="14">
    <source>
        <dbReference type="Pfam" id="PF08543"/>
    </source>
</evidence>
<comment type="caution">
    <text evidence="15">The sequence shown here is derived from an EMBL/GenBank/DDBJ whole genome shotgun (WGS) entry which is preliminary data.</text>
</comment>
<dbReference type="RefSeq" id="WP_183673722.1">
    <property type="nucleotide sequence ID" value="NZ_CBCRYX010000006.1"/>
</dbReference>
<keyword evidence="6 15" id="KW-0418">Kinase</keyword>
<dbReference type="InterPro" id="IPR013749">
    <property type="entry name" value="PM/HMP-P_kinase-1"/>
</dbReference>
<dbReference type="FunFam" id="3.40.1190.20:FF:000003">
    <property type="entry name" value="Phosphomethylpyrimidine kinase ThiD"/>
    <property type="match status" value="1"/>
</dbReference>
<evidence type="ECO:0000256" key="6">
    <source>
        <dbReference type="ARBA" id="ARBA00022777"/>
    </source>
</evidence>
<dbReference type="NCBIfam" id="TIGR00097">
    <property type="entry name" value="HMP-P_kinase"/>
    <property type="match status" value="1"/>
</dbReference>
<comment type="similarity">
    <text evidence="1">Belongs to the ThiD family.</text>
</comment>
<dbReference type="Proteomes" id="UP000579136">
    <property type="component" value="Unassembled WGS sequence"/>
</dbReference>
<dbReference type="EC" id="2.7.1.35" evidence="2"/>
<evidence type="ECO:0000256" key="3">
    <source>
        <dbReference type="ARBA" id="ARBA00022679"/>
    </source>
</evidence>
<proteinExistence type="inferred from homology"/>
<evidence type="ECO:0000256" key="10">
    <source>
        <dbReference type="ARBA" id="ARBA00042348"/>
    </source>
</evidence>
<keyword evidence="7" id="KW-0067">ATP-binding</keyword>
<dbReference type="Pfam" id="PF08543">
    <property type="entry name" value="Phos_pyr_kin"/>
    <property type="match status" value="1"/>
</dbReference>
<sequence>MTQKKVLTIAGTDVSGGAGYSADIKTFEDHDLYGFCALTTIVSMDPSTWAHRVHHVPLEILDEQIETALSLKPDTIKTGMLPNEEVISRARKAIEKSGADYFVFDPVMVCKGDDTVLNPGVVDSMQKELLPITTIVTPNLVEAGNLAGMNTPKTIDEVKEAAKKIHEYGPKYVVVKGGTGLEGDNALDIFYDGEKFYGLYADKLEKAYNHGAGCTFAAAVASNFTNGLEPLEAVKEAKAFVTSAIKHGSQMNEHVGVVRHNAYNKVDKVNVQAKEL</sequence>
<dbReference type="GO" id="GO:0008972">
    <property type="term" value="F:phosphomethylpyrimidine kinase activity"/>
    <property type="evidence" value="ECO:0007669"/>
    <property type="project" value="InterPro"/>
</dbReference>
<dbReference type="PANTHER" id="PTHR20858">
    <property type="entry name" value="PHOSPHOMETHYLPYRIMIDINE KINASE"/>
    <property type="match status" value="1"/>
</dbReference>
<keyword evidence="16" id="KW-1185">Reference proteome</keyword>
<evidence type="ECO:0000256" key="13">
    <source>
        <dbReference type="ARBA" id="ARBA00049293"/>
    </source>
</evidence>
<dbReference type="GO" id="GO:0005829">
    <property type="term" value="C:cytosol"/>
    <property type="evidence" value="ECO:0007669"/>
    <property type="project" value="TreeGrafter"/>
</dbReference>
<gene>
    <name evidence="15" type="ORF">HNQ45_000824</name>
</gene>
<evidence type="ECO:0000256" key="11">
    <source>
        <dbReference type="ARBA" id="ARBA00042396"/>
    </source>
</evidence>
<keyword evidence="3 15" id="KW-0808">Transferase</keyword>
<evidence type="ECO:0000256" key="5">
    <source>
        <dbReference type="ARBA" id="ARBA00022741"/>
    </source>
</evidence>
<dbReference type="InterPro" id="IPR029056">
    <property type="entry name" value="Ribokinase-like"/>
</dbReference>
<evidence type="ECO:0000313" key="15">
    <source>
        <dbReference type="EMBL" id="MBB5175940.1"/>
    </source>
</evidence>